<feature type="domain" description="ABM" evidence="1">
    <location>
        <begin position="3"/>
        <end position="91"/>
    </location>
</feature>
<keyword evidence="3" id="KW-1185">Reference proteome</keyword>
<evidence type="ECO:0000313" key="2">
    <source>
        <dbReference type="EMBL" id="MEF3115102.1"/>
    </source>
</evidence>
<dbReference type="Gene3D" id="3.30.70.100">
    <property type="match status" value="1"/>
</dbReference>
<organism evidence="2 3">
    <name type="scientific">Streptomyces chrestomyceticus</name>
    <dbReference type="NCBI Taxonomy" id="68185"/>
    <lineage>
        <taxon>Bacteria</taxon>
        <taxon>Bacillati</taxon>
        <taxon>Actinomycetota</taxon>
        <taxon>Actinomycetes</taxon>
        <taxon>Kitasatosporales</taxon>
        <taxon>Streptomycetaceae</taxon>
        <taxon>Streptomyces</taxon>
    </lineage>
</organism>
<evidence type="ECO:0000313" key="3">
    <source>
        <dbReference type="Proteomes" id="UP001348265"/>
    </source>
</evidence>
<dbReference type="EMBL" id="JAVFKM010000008">
    <property type="protein sequence ID" value="MEF3115102.1"/>
    <property type="molecule type" value="Genomic_DNA"/>
</dbReference>
<name>A0ABU7WVE0_9ACTN</name>
<dbReference type="RefSeq" id="WP_031001507.1">
    <property type="nucleotide sequence ID" value="NZ_JAEAGG010000008.1"/>
</dbReference>
<dbReference type="InterPro" id="IPR011008">
    <property type="entry name" value="Dimeric_a/b-barrel"/>
</dbReference>
<dbReference type="Pfam" id="PF03992">
    <property type="entry name" value="ABM"/>
    <property type="match status" value="1"/>
</dbReference>
<dbReference type="Proteomes" id="UP001348265">
    <property type="component" value="Unassembled WGS sequence"/>
</dbReference>
<dbReference type="InterPro" id="IPR007138">
    <property type="entry name" value="ABM_dom"/>
</dbReference>
<gene>
    <name evidence="2" type="ORF">RB636_18190</name>
</gene>
<evidence type="ECO:0000259" key="1">
    <source>
        <dbReference type="PROSITE" id="PS51725"/>
    </source>
</evidence>
<sequence>MTFRVMLRMEIVPGREDDFERVWREGSDAVTGHPSNLGQSLARATAEDGTYYIISDWLDEARFREFEDSPAHLEHRAKLHPFRRSGSFHPMEMVEHIEGRAVAGRAR</sequence>
<protein>
    <submittedName>
        <fullName evidence="2">Antibiotic biosynthesis monooxygenase family protein</fullName>
    </submittedName>
</protein>
<dbReference type="GO" id="GO:0004497">
    <property type="term" value="F:monooxygenase activity"/>
    <property type="evidence" value="ECO:0007669"/>
    <property type="project" value="UniProtKB-KW"/>
</dbReference>
<reference evidence="2 3" key="1">
    <citation type="submission" date="2023-08" db="EMBL/GenBank/DDBJ databases">
        <authorList>
            <person name="Sharma P."/>
            <person name="Verma V."/>
            <person name="Mohan M.K."/>
            <person name="Dubey A.K."/>
        </authorList>
    </citation>
    <scope>NUCLEOTIDE SEQUENCE [LARGE SCALE GENOMIC DNA]</scope>
    <source>
        <strain evidence="2 3">ADP4</strain>
    </source>
</reference>
<comment type="caution">
    <text evidence="2">The sequence shown here is derived from an EMBL/GenBank/DDBJ whole genome shotgun (WGS) entry which is preliminary data.</text>
</comment>
<proteinExistence type="predicted"/>
<keyword evidence="2" id="KW-0560">Oxidoreductase</keyword>
<dbReference type="SUPFAM" id="SSF54909">
    <property type="entry name" value="Dimeric alpha+beta barrel"/>
    <property type="match status" value="1"/>
</dbReference>
<dbReference type="PROSITE" id="PS51725">
    <property type="entry name" value="ABM"/>
    <property type="match status" value="1"/>
</dbReference>
<keyword evidence="2" id="KW-0503">Monooxygenase</keyword>
<accession>A0ABU7WVE0</accession>